<dbReference type="AlphaFoldDB" id="A0A6S7DPY9"/>
<dbReference type="EMBL" id="CADIKW010000005">
    <property type="protein sequence ID" value="CAB3872608.1"/>
    <property type="molecule type" value="Genomic_DNA"/>
</dbReference>
<dbReference type="InterPro" id="IPR018060">
    <property type="entry name" value="HTH_AraC"/>
</dbReference>
<name>A0A6S7DPY9_9BURK</name>
<dbReference type="Pfam" id="PF02311">
    <property type="entry name" value="AraC_binding"/>
    <property type="match status" value="1"/>
</dbReference>
<keyword evidence="3" id="KW-0010">Activator</keyword>
<feature type="domain" description="HTH araC/xylS-type" evidence="5">
    <location>
        <begin position="174"/>
        <end position="271"/>
    </location>
</feature>
<keyword evidence="4" id="KW-0804">Transcription</keyword>
<gene>
    <name evidence="6" type="primary">rhaR_3</name>
    <name evidence="6" type="ORF">LMG26841_03035</name>
</gene>
<dbReference type="PANTHER" id="PTHR46796">
    <property type="entry name" value="HTH-TYPE TRANSCRIPTIONAL ACTIVATOR RHAS-RELATED"/>
    <property type="match status" value="1"/>
</dbReference>
<keyword evidence="7" id="KW-1185">Reference proteome</keyword>
<dbReference type="GO" id="GO:0043565">
    <property type="term" value="F:sequence-specific DNA binding"/>
    <property type="evidence" value="ECO:0007669"/>
    <property type="project" value="InterPro"/>
</dbReference>
<dbReference type="InterPro" id="IPR009057">
    <property type="entry name" value="Homeodomain-like_sf"/>
</dbReference>
<dbReference type="SMART" id="SM00342">
    <property type="entry name" value="HTH_ARAC"/>
    <property type="match status" value="1"/>
</dbReference>
<dbReference type="PANTHER" id="PTHR46796:SF2">
    <property type="entry name" value="TRANSCRIPTIONAL REGULATORY PROTEIN"/>
    <property type="match status" value="1"/>
</dbReference>
<evidence type="ECO:0000259" key="5">
    <source>
        <dbReference type="PROSITE" id="PS01124"/>
    </source>
</evidence>
<dbReference type="Pfam" id="PF12833">
    <property type="entry name" value="HTH_18"/>
    <property type="match status" value="1"/>
</dbReference>
<dbReference type="InterPro" id="IPR037923">
    <property type="entry name" value="HTH-like"/>
</dbReference>
<evidence type="ECO:0000256" key="3">
    <source>
        <dbReference type="ARBA" id="ARBA00023159"/>
    </source>
</evidence>
<dbReference type="InterPro" id="IPR003313">
    <property type="entry name" value="AraC-bd"/>
</dbReference>
<proteinExistence type="predicted"/>
<dbReference type="InterPro" id="IPR050204">
    <property type="entry name" value="AraC_XylS_family_regulators"/>
</dbReference>
<dbReference type="PROSITE" id="PS01124">
    <property type="entry name" value="HTH_ARAC_FAMILY_2"/>
    <property type="match status" value="1"/>
</dbReference>
<dbReference type="SUPFAM" id="SSF51215">
    <property type="entry name" value="Regulatory protein AraC"/>
    <property type="match status" value="1"/>
</dbReference>
<protein>
    <submittedName>
        <fullName evidence="6">HTH-type transcriptional activator RhaR</fullName>
    </submittedName>
</protein>
<reference evidence="6 7" key="1">
    <citation type="submission" date="2020-04" db="EMBL/GenBank/DDBJ databases">
        <authorList>
            <person name="De Canck E."/>
        </authorList>
    </citation>
    <scope>NUCLEOTIDE SEQUENCE [LARGE SCALE GENOMIC DNA]</scope>
    <source>
        <strain evidence="6 7">LMG 26841</strain>
    </source>
</reference>
<dbReference type="PROSITE" id="PS00041">
    <property type="entry name" value="HTH_ARAC_FAMILY_1"/>
    <property type="match status" value="1"/>
</dbReference>
<organism evidence="6 7">
    <name type="scientific">Achromobacter dolens</name>
    <dbReference type="NCBI Taxonomy" id="1287738"/>
    <lineage>
        <taxon>Bacteria</taxon>
        <taxon>Pseudomonadati</taxon>
        <taxon>Pseudomonadota</taxon>
        <taxon>Betaproteobacteria</taxon>
        <taxon>Burkholderiales</taxon>
        <taxon>Alcaligenaceae</taxon>
        <taxon>Achromobacter</taxon>
    </lineage>
</organism>
<evidence type="ECO:0000313" key="6">
    <source>
        <dbReference type="EMBL" id="CAB3872608.1"/>
    </source>
</evidence>
<dbReference type="InterPro" id="IPR018062">
    <property type="entry name" value="HTH_AraC-typ_CS"/>
</dbReference>
<keyword evidence="2" id="KW-0238">DNA-binding</keyword>
<evidence type="ECO:0000256" key="2">
    <source>
        <dbReference type="ARBA" id="ARBA00023125"/>
    </source>
</evidence>
<dbReference type="RefSeq" id="WP_054501129.1">
    <property type="nucleotide sequence ID" value="NZ_CADIKW010000005.1"/>
</dbReference>
<dbReference type="GO" id="GO:0003700">
    <property type="term" value="F:DNA-binding transcription factor activity"/>
    <property type="evidence" value="ECO:0007669"/>
    <property type="project" value="InterPro"/>
</dbReference>
<evidence type="ECO:0000313" key="7">
    <source>
        <dbReference type="Proteomes" id="UP000494272"/>
    </source>
</evidence>
<accession>A0A6S7DPY9</accession>
<dbReference type="Gene3D" id="1.10.10.60">
    <property type="entry name" value="Homeodomain-like"/>
    <property type="match status" value="2"/>
</dbReference>
<dbReference type="Proteomes" id="UP000494272">
    <property type="component" value="Unassembled WGS sequence"/>
</dbReference>
<evidence type="ECO:0000256" key="1">
    <source>
        <dbReference type="ARBA" id="ARBA00023015"/>
    </source>
</evidence>
<dbReference type="SUPFAM" id="SSF46689">
    <property type="entry name" value="Homeodomain-like"/>
    <property type="match status" value="2"/>
</dbReference>
<evidence type="ECO:0000256" key="4">
    <source>
        <dbReference type="ARBA" id="ARBA00023163"/>
    </source>
</evidence>
<dbReference type="GeneID" id="94356586"/>
<sequence length="275" mass="30670">MHSNEVNVWIDEALEPVEFLRASFLDFSFPAHLHETFAIGVIERGAQRFSTRRGQAEMMHEGTLCAINPGEVHEGAPGTEGGWQYRMFYPTPSLVSCALRDDLQACEKPAPELNAHVIADSELFGEFLLLHQLSNQFGDLLERESRTLVFLRRFFARHSGAPEARALHLPRTVGIVKDMLHALFTESVSIRDLAYQAGVSETQVIRAFSEQTGIAPHAYLVALRVEHAKRLIKAGLPLATVAAECGFTDQSHFHRHFKRLTGITPGVFAKALCVR</sequence>
<keyword evidence="1" id="KW-0805">Transcription regulation</keyword>